<organism evidence="6 7">
    <name type="scientific">Proteus myxofaciens ATCC 19692</name>
    <dbReference type="NCBI Taxonomy" id="1354337"/>
    <lineage>
        <taxon>Bacteria</taxon>
        <taxon>Pseudomonadati</taxon>
        <taxon>Pseudomonadota</taxon>
        <taxon>Gammaproteobacteria</taxon>
        <taxon>Enterobacterales</taxon>
        <taxon>Morganellaceae</taxon>
        <taxon>Proteus</taxon>
    </lineage>
</organism>
<comment type="similarity">
    <text evidence="1">Belongs to the LysR transcriptional regulatory family.</text>
</comment>
<dbReference type="Gene3D" id="1.10.10.10">
    <property type="entry name" value="Winged helix-like DNA-binding domain superfamily/Winged helix DNA-binding domain"/>
    <property type="match status" value="1"/>
</dbReference>
<dbReference type="InterPro" id="IPR036388">
    <property type="entry name" value="WH-like_DNA-bd_sf"/>
</dbReference>
<evidence type="ECO:0000256" key="2">
    <source>
        <dbReference type="ARBA" id="ARBA00023015"/>
    </source>
</evidence>
<sequence>MAKSKMNDLHAFLIVAQEQSFTKAAARLDVTPSALSHTIRLLEERLGIRLLTRTTRNVSVTEAGAQLMNAISPLFEQINIELNALNELRDSPRGTIRLSCTDDQIETYIRPMLNNFLQKYPDITLEMYVDYGFTNVVEERFDAGIRIGDDINKDMIAVRIGPDWRLITVASPAYFEQHPKPKSPDDLSQHQCINIRHRAAGSIYAWEFNQDDHITSIKVEGQLVFNSTLHQLNAALDGMGIAYIPESLAEPYISQGKLQSVLTDYSPYFEGFHLYYPNRRQSSPAFMAFVEAIRYRPKEYRK</sequence>
<evidence type="ECO:0000256" key="1">
    <source>
        <dbReference type="ARBA" id="ARBA00009437"/>
    </source>
</evidence>
<keyword evidence="4" id="KW-0804">Transcription</keyword>
<accession>A0A198F9G5</accession>
<dbReference type="InterPro" id="IPR005119">
    <property type="entry name" value="LysR_subst-bd"/>
</dbReference>
<evidence type="ECO:0000313" key="6">
    <source>
        <dbReference type="EMBL" id="OAT21518.1"/>
    </source>
</evidence>
<protein>
    <submittedName>
        <fullName evidence="6">LysR family transcriptional regulator</fullName>
    </submittedName>
</protein>
<dbReference type="OrthoDB" id="9786526at2"/>
<evidence type="ECO:0000256" key="4">
    <source>
        <dbReference type="ARBA" id="ARBA00023163"/>
    </source>
</evidence>
<keyword evidence="3" id="KW-0238">DNA-binding</keyword>
<keyword evidence="2" id="KW-0805">Transcription regulation</keyword>
<feature type="domain" description="HTH lysR-type" evidence="5">
    <location>
        <begin position="1"/>
        <end position="61"/>
    </location>
</feature>
<dbReference type="SUPFAM" id="SSF53850">
    <property type="entry name" value="Periplasmic binding protein-like II"/>
    <property type="match status" value="1"/>
</dbReference>
<dbReference type="InterPro" id="IPR058163">
    <property type="entry name" value="LysR-type_TF_proteobact-type"/>
</dbReference>
<evidence type="ECO:0000256" key="3">
    <source>
        <dbReference type="ARBA" id="ARBA00023125"/>
    </source>
</evidence>
<dbReference type="EMBL" id="LXEN01000155">
    <property type="protein sequence ID" value="OAT21518.1"/>
    <property type="molecule type" value="Genomic_DNA"/>
</dbReference>
<dbReference type="FunFam" id="3.40.190.290:FF:000012">
    <property type="entry name" value="Transcriptional regulator, LysR family"/>
    <property type="match status" value="1"/>
</dbReference>
<dbReference type="PANTHER" id="PTHR30537:SF1">
    <property type="entry name" value="HTH-TYPE TRANSCRIPTIONAL REGULATOR PGRR"/>
    <property type="match status" value="1"/>
</dbReference>
<comment type="caution">
    <text evidence="6">The sequence shown here is derived from an EMBL/GenBank/DDBJ whole genome shotgun (WGS) entry which is preliminary data.</text>
</comment>
<dbReference type="Pfam" id="PF00126">
    <property type="entry name" value="HTH_1"/>
    <property type="match status" value="1"/>
</dbReference>
<gene>
    <name evidence="6" type="ORF">M983_3124</name>
</gene>
<dbReference type="PRINTS" id="PR00039">
    <property type="entry name" value="HTHLYSR"/>
</dbReference>
<dbReference type="Pfam" id="PF03466">
    <property type="entry name" value="LysR_substrate"/>
    <property type="match status" value="1"/>
</dbReference>
<reference evidence="6 7" key="1">
    <citation type="submission" date="2016-04" db="EMBL/GenBank/DDBJ databases">
        <title>ATOL: Assembling a taxonomically balanced genome-scale reconstruction of the evolutionary history of the Enterobacteriaceae.</title>
        <authorList>
            <person name="Plunkett G.III."/>
            <person name="Neeno-Eckwall E.C."/>
            <person name="Glasner J.D."/>
            <person name="Perna N.T."/>
        </authorList>
    </citation>
    <scope>NUCLEOTIDE SEQUENCE [LARGE SCALE GENOMIC DNA]</scope>
    <source>
        <strain evidence="6 7">ATCC 19692</strain>
    </source>
</reference>
<dbReference type="PATRIC" id="fig|1354337.4.peg.3222"/>
<dbReference type="GO" id="GO:0006351">
    <property type="term" value="P:DNA-templated transcription"/>
    <property type="evidence" value="ECO:0007669"/>
    <property type="project" value="TreeGrafter"/>
</dbReference>
<dbReference type="PROSITE" id="PS50931">
    <property type="entry name" value="HTH_LYSR"/>
    <property type="match status" value="1"/>
</dbReference>
<dbReference type="Gene3D" id="3.40.190.290">
    <property type="match status" value="1"/>
</dbReference>
<keyword evidence="7" id="KW-1185">Reference proteome</keyword>
<dbReference type="PANTHER" id="PTHR30537">
    <property type="entry name" value="HTH-TYPE TRANSCRIPTIONAL REGULATOR"/>
    <property type="match status" value="1"/>
</dbReference>
<dbReference type="InterPro" id="IPR000847">
    <property type="entry name" value="LysR_HTH_N"/>
</dbReference>
<dbReference type="InterPro" id="IPR036390">
    <property type="entry name" value="WH_DNA-bd_sf"/>
</dbReference>
<name>A0A198F9G5_9GAMM</name>
<dbReference type="GO" id="GO:0043565">
    <property type="term" value="F:sequence-specific DNA binding"/>
    <property type="evidence" value="ECO:0007669"/>
    <property type="project" value="TreeGrafter"/>
</dbReference>
<dbReference type="CDD" id="cd08474">
    <property type="entry name" value="PBP2_CrgA_like_5"/>
    <property type="match status" value="1"/>
</dbReference>
<proteinExistence type="inferred from homology"/>
<dbReference type="SUPFAM" id="SSF46785">
    <property type="entry name" value="Winged helix' DNA-binding domain"/>
    <property type="match status" value="1"/>
</dbReference>
<dbReference type="FunFam" id="1.10.10.10:FF:000001">
    <property type="entry name" value="LysR family transcriptional regulator"/>
    <property type="match status" value="1"/>
</dbReference>
<evidence type="ECO:0000259" key="5">
    <source>
        <dbReference type="PROSITE" id="PS50931"/>
    </source>
</evidence>
<dbReference type="STRING" id="1354337.M983_3124"/>
<dbReference type="GO" id="GO:0003700">
    <property type="term" value="F:DNA-binding transcription factor activity"/>
    <property type="evidence" value="ECO:0007669"/>
    <property type="project" value="InterPro"/>
</dbReference>
<evidence type="ECO:0000313" key="7">
    <source>
        <dbReference type="Proteomes" id="UP000094023"/>
    </source>
</evidence>
<dbReference type="AlphaFoldDB" id="A0A198F9G5"/>
<dbReference type="Proteomes" id="UP000094023">
    <property type="component" value="Unassembled WGS sequence"/>
</dbReference>